<dbReference type="EMBL" id="JANPWB010000008">
    <property type="protein sequence ID" value="KAJ1161502.1"/>
    <property type="molecule type" value="Genomic_DNA"/>
</dbReference>
<accession>A0AAV7SAC6</accession>
<protein>
    <submittedName>
        <fullName evidence="2">Uncharacterized protein</fullName>
    </submittedName>
</protein>
<comment type="caution">
    <text evidence="2">The sequence shown here is derived from an EMBL/GenBank/DDBJ whole genome shotgun (WGS) entry which is preliminary data.</text>
</comment>
<feature type="region of interest" description="Disordered" evidence="1">
    <location>
        <begin position="148"/>
        <end position="188"/>
    </location>
</feature>
<gene>
    <name evidence="2" type="ORF">NDU88_001987</name>
</gene>
<reference evidence="2" key="1">
    <citation type="journal article" date="2022" name="bioRxiv">
        <title>Sequencing and chromosome-scale assembly of the giantPleurodeles waltlgenome.</title>
        <authorList>
            <person name="Brown T."/>
            <person name="Elewa A."/>
            <person name="Iarovenko S."/>
            <person name="Subramanian E."/>
            <person name="Araus A.J."/>
            <person name="Petzold A."/>
            <person name="Susuki M."/>
            <person name="Suzuki K.-i.T."/>
            <person name="Hayashi T."/>
            <person name="Toyoda A."/>
            <person name="Oliveira C."/>
            <person name="Osipova E."/>
            <person name="Leigh N.D."/>
            <person name="Simon A."/>
            <person name="Yun M.H."/>
        </authorList>
    </citation>
    <scope>NUCLEOTIDE SEQUENCE</scope>
    <source>
        <strain evidence="2">20211129_DDA</strain>
        <tissue evidence="2">Liver</tissue>
    </source>
</reference>
<keyword evidence="3" id="KW-1185">Reference proteome</keyword>
<dbReference type="Proteomes" id="UP001066276">
    <property type="component" value="Chromosome 4_2"/>
</dbReference>
<name>A0AAV7SAC6_PLEWA</name>
<feature type="compositionally biased region" description="Polar residues" evidence="1">
    <location>
        <begin position="159"/>
        <end position="174"/>
    </location>
</feature>
<organism evidence="2 3">
    <name type="scientific">Pleurodeles waltl</name>
    <name type="common">Iberian ribbed newt</name>
    <dbReference type="NCBI Taxonomy" id="8319"/>
    <lineage>
        <taxon>Eukaryota</taxon>
        <taxon>Metazoa</taxon>
        <taxon>Chordata</taxon>
        <taxon>Craniata</taxon>
        <taxon>Vertebrata</taxon>
        <taxon>Euteleostomi</taxon>
        <taxon>Amphibia</taxon>
        <taxon>Batrachia</taxon>
        <taxon>Caudata</taxon>
        <taxon>Salamandroidea</taxon>
        <taxon>Salamandridae</taxon>
        <taxon>Pleurodelinae</taxon>
        <taxon>Pleurodeles</taxon>
    </lineage>
</organism>
<evidence type="ECO:0000313" key="3">
    <source>
        <dbReference type="Proteomes" id="UP001066276"/>
    </source>
</evidence>
<proteinExistence type="predicted"/>
<evidence type="ECO:0000313" key="2">
    <source>
        <dbReference type="EMBL" id="KAJ1161502.1"/>
    </source>
</evidence>
<evidence type="ECO:0000256" key="1">
    <source>
        <dbReference type="SAM" id="MobiDB-lite"/>
    </source>
</evidence>
<sequence length="188" mass="20221">MAGGHVGDLGSSGGDLAGLRALGQRRCSMTAGRASASQLQGPWQFDNVIDITMELQRQRASFAKVKQLLWECNREKTHFFPSTEDAWTGVLAKGLVSPQSDAIKTEDWVTPQTRCKKKPGIAMHPSRAQAAASQPQALMEANQFSSNQYAPLPKDKSIHSNSSQGRSSASTSPSAFGPELTPHIADDL</sequence>
<dbReference type="AlphaFoldDB" id="A0AAV7SAC6"/>